<proteinExistence type="predicted"/>
<organism evidence="1 2">
    <name type="scientific">Vararia minispora EC-137</name>
    <dbReference type="NCBI Taxonomy" id="1314806"/>
    <lineage>
        <taxon>Eukaryota</taxon>
        <taxon>Fungi</taxon>
        <taxon>Dikarya</taxon>
        <taxon>Basidiomycota</taxon>
        <taxon>Agaricomycotina</taxon>
        <taxon>Agaricomycetes</taxon>
        <taxon>Russulales</taxon>
        <taxon>Lachnocladiaceae</taxon>
        <taxon>Vararia</taxon>
    </lineage>
</organism>
<evidence type="ECO:0000313" key="2">
    <source>
        <dbReference type="Proteomes" id="UP000814128"/>
    </source>
</evidence>
<sequence>MSREVVDHWLSMTQETMDLLHGRRVSGAEVDLALVRGIDIALAKLPSFAATLKTSKNAVKESCAARVPKEVFEEIIKHAMTIAPIVLGRGQRGDLGWVKLSHICRAWRMLAIGCEKVWASSVGLLPLATAAFQLRAGSTPIDVEISGERPLLPSQALAYTPVDVGHVGVILRNIDLSRVRSLKICDGRVRVWRFARALDLHGAFFSLSNLTHLELQDYSWNIKHAHASFLAEGNFQLQAPNLETLILKNCFMVLSCRNLSSVVIEYDGDLLPRPGASVFASALADCPSLKTLRVLNALSPQVVVDLTQQPFDLSELVDLPVLEYLSVTGPAHSVEGLLVLLCFPRETVVHVDACIWPSGAPDITRQLARTFQEHLMQDFATVAVDQFDQCTQEITRVRMWKSATLTDVMPAIRFGACADEGIPMPHFDVTVRNHVAGQWATVVNSFARRVRADSVRSLALALPSAAYAAGAVARWIGILDRFPKLAVLFPKRRLVRSLNVIGQEIAYLADAFAAAAPLVSDVLNTQQLSVDVPHLLDSGRSIMPNAIAIYPNEPCFGLGPALASRDNVTWLMDDLDLPCDDRGKIGDEAIAEFLGCEVRRVCNFFDPKRTAYQWHYSMYAGSTGDVNDVANVVRKDKNTVIRGTVVVVKDAPERLWSASGTTVSVRDLAAAIWSYHRTGMDAAQVYGDRSLVRWLGSSE</sequence>
<keyword evidence="2" id="KW-1185">Reference proteome</keyword>
<protein>
    <submittedName>
        <fullName evidence="1">Uncharacterized protein</fullName>
    </submittedName>
</protein>
<comment type="caution">
    <text evidence="1">The sequence shown here is derived from an EMBL/GenBank/DDBJ whole genome shotgun (WGS) entry which is preliminary data.</text>
</comment>
<dbReference type="Proteomes" id="UP000814128">
    <property type="component" value="Unassembled WGS sequence"/>
</dbReference>
<reference evidence="1" key="1">
    <citation type="submission" date="2021-02" db="EMBL/GenBank/DDBJ databases">
        <authorList>
            <consortium name="DOE Joint Genome Institute"/>
            <person name="Ahrendt S."/>
            <person name="Looney B.P."/>
            <person name="Miyauchi S."/>
            <person name="Morin E."/>
            <person name="Drula E."/>
            <person name="Courty P.E."/>
            <person name="Chicoki N."/>
            <person name="Fauchery L."/>
            <person name="Kohler A."/>
            <person name="Kuo A."/>
            <person name="Labutti K."/>
            <person name="Pangilinan J."/>
            <person name="Lipzen A."/>
            <person name="Riley R."/>
            <person name="Andreopoulos W."/>
            <person name="He G."/>
            <person name="Johnson J."/>
            <person name="Barry K.W."/>
            <person name="Grigoriev I.V."/>
            <person name="Nagy L."/>
            <person name="Hibbett D."/>
            <person name="Henrissat B."/>
            <person name="Matheny P.B."/>
            <person name="Labbe J."/>
            <person name="Martin F."/>
        </authorList>
    </citation>
    <scope>NUCLEOTIDE SEQUENCE</scope>
    <source>
        <strain evidence="1">EC-137</strain>
    </source>
</reference>
<evidence type="ECO:0000313" key="1">
    <source>
        <dbReference type="EMBL" id="KAI0028913.1"/>
    </source>
</evidence>
<name>A0ACB8QB41_9AGAM</name>
<dbReference type="EMBL" id="MU273713">
    <property type="protein sequence ID" value="KAI0028913.1"/>
    <property type="molecule type" value="Genomic_DNA"/>
</dbReference>
<accession>A0ACB8QB41</accession>
<reference evidence="1" key="2">
    <citation type="journal article" date="2022" name="New Phytol.">
        <title>Evolutionary transition to the ectomycorrhizal habit in the genomes of a hyperdiverse lineage of mushroom-forming fungi.</title>
        <authorList>
            <person name="Looney B."/>
            <person name="Miyauchi S."/>
            <person name="Morin E."/>
            <person name="Drula E."/>
            <person name="Courty P.E."/>
            <person name="Kohler A."/>
            <person name="Kuo A."/>
            <person name="LaButti K."/>
            <person name="Pangilinan J."/>
            <person name="Lipzen A."/>
            <person name="Riley R."/>
            <person name="Andreopoulos W."/>
            <person name="He G."/>
            <person name="Johnson J."/>
            <person name="Nolan M."/>
            <person name="Tritt A."/>
            <person name="Barry K.W."/>
            <person name="Grigoriev I.V."/>
            <person name="Nagy L.G."/>
            <person name="Hibbett D."/>
            <person name="Henrissat B."/>
            <person name="Matheny P.B."/>
            <person name="Labbe J."/>
            <person name="Martin F.M."/>
        </authorList>
    </citation>
    <scope>NUCLEOTIDE SEQUENCE</scope>
    <source>
        <strain evidence="1">EC-137</strain>
    </source>
</reference>
<gene>
    <name evidence="1" type="ORF">K488DRAFT_73391</name>
</gene>